<dbReference type="SUPFAM" id="SSF52768">
    <property type="entry name" value="Arginase/deacetylase"/>
    <property type="match status" value="1"/>
</dbReference>
<comment type="similarity">
    <text evidence="1">Belongs to the histone deacetylase family.</text>
</comment>
<gene>
    <name evidence="3" type="ORF">SAMN04488557_2125</name>
</gene>
<dbReference type="InterPro" id="IPR000286">
    <property type="entry name" value="HDACs"/>
</dbReference>
<dbReference type="PANTHER" id="PTHR10625:SF10">
    <property type="entry name" value="HISTONE DEACETYLASE HDAC1"/>
    <property type="match status" value="1"/>
</dbReference>
<dbReference type="Gene3D" id="3.40.800.20">
    <property type="entry name" value="Histone deacetylase domain"/>
    <property type="match status" value="1"/>
</dbReference>
<reference evidence="4" key="1">
    <citation type="submission" date="2016-10" db="EMBL/GenBank/DDBJ databases">
        <authorList>
            <person name="Varghese N."/>
            <person name="Submissions S."/>
        </authorList>
    </citation>
    <scope>NUCLEOTIDE SEQUENCE [LARGE SCALE GENOMIC DNA]</scope>
    <source>
        <strain evidence="4">DSM 1565</strain>
    </source>
</reference>
<dbReference type="InterPro" id="IPR023801">
    <property type="entry name" value="His_deacetylse_dom"/>
</dbReference>
<dbReference type="EMBL" id="FPCH01000002">
    <property type="protein sequence ID" value="SFV33825.1"/>
    <property type="molecule type" value="Genomic_DNA"/>
</dbReference>
<organism evidence="3 4">
    <name type="scientific">Hyphomicrobium facile</name>
    <dbReference type="NCBI Taxonomy" id="51670"/>
    <lineage>
        <taxon>Bacteria</taxon>
        <taxon>Pseudomonadati</taxon>
        <taxon>Pseudomonadota</taxon>
        <taxon>Alphaproteobacteria</taxon>
        <taxon>Hyphomicrobiales</taxon>
        <taxon>Hyphomicrobiaceae</taxon>
        <taxon>Hyphomicrobium</taxon>
    </lineage>
</organism>
<dbReference type="GO" id="GO:0004407">
    <property type="term" value="F:histone deacetylase activity"/>
    <property type="evidence" value="ECO:0007669"/>
    <property type="project" value="TreeGrafter"/>
</dbReference>
<proteinExistence type="inferred from homology"/>
<protein>
    <submittedName>
        <fullName evidence="3">Acetoin utilization deacetylase AcuC</fullName>
    </submittedName>
</protein>
<dbReference type="OrthoDB" id="9808367at2"/>
<dbReference type="PANTHER" id="PTHR10625">
    <property type="entry name" value="HISTONE DEACETYLASE HDAC1-RELATED"/>
    <property type="match status" value="1"/>
</dbReference>
<evidence type="ECO:0000313" key="3">
    <source>
        <dbReference type="EMBL" id="SFV33825.1"/>
    </source>
</evidence>
<dbReference type="RefSeq" id="WP_092867652.1">
    <property type="nucleotide sequence ID" value="NZ_FPCH01000002.1"/>
</dbReference>
<sequence>MTTALITHHAFLNHDTGNSHPERPDRMRAIDEALSHESFALLERREAPLREDDKIYIAMAHGAKHIAGLTGAIEHIEQGHKYLDADTVASQGTWEASRRAVGAGLDAVDMVLTGEAANVFCQVRPPGHHAESERAMGFCIFNNVAIAAHYARKKYGAERVAVVDFDVHHGNGTQEIFWSDKDLFYGSTHQMPLYPGTGALRETGVGNIFNAPLRAGDGREQFEEAFRSRILGPLHDFAPDVLLISAGFDAHQRDPLAGLNLVAQDFQWATESLSEVARRHGKGRIVSMLEGGYDLTGLAQSVAAHVKALIDRGH</sequence>
<accession>A0A1I7NGN9</accession>
<dbReference type="InterPro" id="IPR037138">
    <property type="entry name" value="His_deacetylse_dom_sf"/>
</dbReference>
<dbReference type="PRINTS" id="PR01270">
    <property type="entry name" value="HDASUPER"/>
</dbReference>
<evidence type="ECO:0000256" key="1">
    <source>
        <dbReference type="ARBA" id="ARBA00005947"/>
    </source>
</evidence>
<dbReference type="STRING" id="51670.SAMN04488557_2125"/>
<name>A0A1I7NGN9_9HYPH</name>
<feature type="domain" description="Histone deacetylase" evidence="2">
    <location>
        <begin position="20"/>
        <end position="309"/>
    </location>
</feature>
<dbReference type="Pfam" id="PF00850">
    <property type="entry name" value="Hist_deacetyl"/>
    <property type="match status" value="1"/>
</dbReference>
<dbReference type="Proteomes" id="UP000199423">
    <property type="component" value="Unassembled WGS sequence"/>
</dbReference>
<evidence type="ECO:0000313" key="4">
    <source>
        <dbReference type="Proteomes" id="UP000199423"/>
    </source>
</evidence>
<dbReference type="CDD" id="cd11599">
    <property type="entry name" value="HDAC_classII_2"/>
    <property type="match status" value="1"/>
</dbReference>
<dbReference type="AlphaFoldDB" id="A0A1I7NGN9"/>
<dbReference type="InterPro" id="IPR023696">
    <property type="entry name" value="Ureohydrolase_dom_sf"/>
</dbReference>
<keyword evidence="4" id="KW-1185">Reference proteome</keyword>
<evidence type="ECO:0000259" key="2">
    <source>
        <dbReference type="Pfam" id="PF00850"/>
    </source>
</evidence>
<dbReference type="GO" id="GO:0040029">
    <property type="term" value="P:epigenetic regulation of gene expression"/>
    <property type="evidence" value="ECO:0007669"/>
    <property type="project" value="TreeGrafter"/>
</dbReference>